<dbReference type="Gene3D" id="1.10.3720.10">
    <property type="entry name" value="MetI-like"/>
    <property type="match status" value="1"/>
</dbReference>
<feature type="transmembrane region" description="Helical" evidence="7">
    <location>
        <begin position="71"/>
        <end position="92"/>
    </location>
</feature>
<evidence type="ECO:0000256" key="2">
    <source>
        <dbReference type="ARBA" id="ARBA00022448"/>
    </source>
</evidence>
<dbReference type="InterPro" id="IPR035906">
    <property type="entry name" value="MetI-like_sf"/>
</dbReference>
<reference evidence="9 10" key="1">
    <citation type="journal article" date="2021" name="Int. J. Syst. Evol. Microbiol.">
        <title>Reticulibacter mediterranei gen. nov., sp. nov., within the new family Reticulibacteraceae fam. nov., and Ktedonospora formicarum gen. nov., sp. nov., Ktedonobacter robiniae sp. nov., Dictyobacter formicarum sp. nov. and Dictyobacter arantiisoli sp. nov., belonging to the class Ktedonobacteria.</title>
        <authorList>
            <person name="Yabe S."/>
            <person name="Zheng Y."/>
            <person name="Wang C.M."/>
            <person name="Sakai Y."/>
            <person name="Abe K."/>
            <person name="Yokota A."/>
            <person name="Donadio S."/>
            <person name="Cavaletti L."/>
            <person name="Monciardini P."/>
        </authorList>
    </citation>
    <scope>NUCLEOTIDE SEQUENCE [LARGE SCALE GENOMIC DNA]</scope>
    <source>
        <strain evidence="9 10">SOSP1-30</strain>
    </source>
</reference>
<protein>
    <recommendedName>
        <fullName evidence="8">ABC transmembrane type-1 domain-containing protein</fullName>
    </recommendedName>
</protein>
<dbReference type="InterPro" id="IPR000515">
    <property type="entry name" value="MetI-like"/>
</dbReference>
<evidence type="ECO:0000256" key="4">
    <source>
        <dbReference type="ARBA" id="ARBA00022692"/>
    </source>
</evidence>
<feature type="transmembrane region" description="Helical" evidence="7">
    <location>
        <begin position="248"/>
        <end position="267"/>
    </location>
</feature>
<evidence type="ECO:0000256" key="5">
    <source>
        <dbReference type="ARBA" id="ARBA00022989"/>
    </source>
</evidence>
<evidence type="ECO:0000256" key="7">
    <source>
        <dbReference type="RuleBase" id="RU363032"/>
    </source>
</evidence>
<feature type="transmembrane region" description="Helical" evidence="7">
    <location>
        <begin position="195"/>
        <end position="212"/>
    </location>
</feature>
<keyword evidence="2 7" id="KW-0813">Transport</keyword>
<keyword evidence="4 7" id="KW-0812">Transmembrane</keyword>
<dbReference type="EMBL" id="BNJG01000001">
    <property type="protein sequence ID" value="GHO52519.1"/>
    <property type="molecule type" value="Genomic_DNA"/>
</dbReference>
<feature type="transmembrane region" description="Helical" evidence="7">
    <location>
        <begin position="299"/>
        <end position="324"/>
    </location>
</feature>
<comment type="similarity">
    <text evidence="7">Belongs to the binding-protein-dependent transport system permease family.</text>
</comment>
<gene>
    <name evidence="9" type="ORF">KSB_09940</name>
</gene>
<evidence type="ECO:0000313" key="10">
    <source>
        <dbReference type="Proteomes" id="UP000654345"/>
    </source>
</evidence>
<feature type="domain" description="ABC transmembrane type-1" evidence="8">
    <location>
        <begin position="134"/>
        <end position="321"/>
    </location>
</feature>
<dbReference type="CDD" id="cd06261">
    <property type="entry name" value="TM_PBP2"/>
    <property type="match status" value="1"/>
</dbReference>
<dbReference type="Pfam" id="PF00528">
    <property type="entry name" value="BPD_transp_1"/>
    <property type="match status" value="1"/>
</dbReference>
<dbReference type="InterPro" id="IPR050366">
    <property type="entry name" value="BP-dependent_transpt_permease"/>
</dbReference>
<keyword evidence="3" id="KW-1003">Cell membrane</keyword>
<dbReference type="PROSITE" id="PS50928">
    <property type="entry name" value="ABC_TM1"/>
    <property type="match status" value="1"/>
</dbReference>
<dbReference type="SUPFAM" id="SSF161098">
    <property type="entry name" value="MetI-like"/>
    <property type="match status" value="1"/>
</dbReference>
<proteinExistence type="inferred from homology"/>
<dbReference type="PANTHER" id="PTHR43386">
    <property type="entry name" value="OLIGOPEPTIDE TRANSPORT SYSTEM PERMEASE PROTEIN APPC"/>
    <property type="match status" value="1"/>
</dbReference>
<comment type="caution">
    <text evidence="9">The sequence shown here is derived from an EMBL/GenBank/DDBJ whole genome shotgun (WGS) entry which is preliminary data.</text>
</comment>
<evidence type="ECO:0000259" key="8">
    <source>
        <dbReference type="PROSITE" id="PS50928"/>
    </source>
</evidence>
<keyword evidence="10" id="KW-1185">Reference proteome</keyword>
<sequence length="348" mass="37676">MSNTSSSQWPPAPKNLNEPVAATAAVGVGAHASTNVTTATSVALPLGNPFHVQVLNGLRGFWHAVTVNKKVTVGSSIVALFILVAIFGPLFVHTDPTLLTDLSKSPPSAQHWLGTTVTGQDIFSQLIYGTRTSIMWAFFTGFAVTFISVVVGLVGGYFGGIVDDILSLVTNIFLVLPALPLAIVLASYFPRGPQMVALIVTFTSWAWGARVLRAQTLSMRSREFVTAAKASGEKNWRIIFFEILPNEISIVAANFVSTTIYVILYSASLEFLGLGDLNSVSWGWMFYWAQKTNALILGLWWWFIPPGICIAALGAGLALINFGIDEVANPRLRTEPAPKEIKHKKVVK</sequence>
<name>A0ABQ3UII5_9CHLR</name>
<dbReference type="PANTHER" id="PTHR43386:SF1">
    <property type="entry name" value="D,D-DIPEPTIDE TRANSPORT SYSTEM PERMEASE PROTEIN DDPC-RELATED"/>
    <property type="match status" value="1"/>
</dbReference>
<organism evidence="9 10">
    <name type="scientific">Ktedonobacter robiniae</name>
    <dbReference type="NCBI Taxonomy" id="2778365"/>
    <lineage>
        <taxon>Bacteria</taxon>
        <taxon>Bacillati</taxon>
        <taxon>Chloroflexota</taxon>
        <taxon>Ktedonobacteria</taxon>
        <taxon>Ktedonobacterales</taxon>
        <taxon>Ktedonobacteraceae</taxon>
        <taxon>Ktedonobacter</taxon>
    </lineage>
</organism>
<accession>A0ABQ3UII5</accession>
<keyword evidence="5 7" id="KW-1133">Transmembrane helix</keyword>
<dbReference type="RefSeq" id="WP_201369420.1">
    <property type="nucleotide sequence ID" value="NZ_BNJG01000001.1"/>
</dbReference>
<evidence type="ECO:0000256" key="6">
    <source>
        <dbReference type="ARBA" id="ARBA00023136"/>
    </source>
</evidence>
<comment type="subcellular location">
    <subcellularLocation>
        <location evidence="1 7">Cell membrane</location>
        <topology evidence="1 7">Multi-pass membrane protein</topology>
    </subcellularLocation>
</comment>
<evidence type="ECO:0000256" key="1">
    <source>
        <dbReference type="ARBA" id="ARBA00004651"/>
    </source>
</evidence>
<evidence type="ECO:0000313" key="9">
    <source>
        <dbReference type="EMBL" id="GHO52519.1"/>
    </source>
</evidence>
<dbReference type="Proteomes" id="UP000654345">
    <property type="component" value="Unassembled WGS sequence"/>
</dbReference>
<feature type="transmembrane region" description="Helical" evidence="7">
    <location>
        <begin position="134"/>
        <end position="158"/>
    </location>
</feature>
<keyword evidence="6 7" id="KW-0472">Membrane</keyword>
<evidence type="ECO:0000256" key="3">
    <source>
        <dbReference type="ARBA" id="ARBA00022475"/>
    </source>
</evidence>
<feature type="transmembrane region" description="Helical" evidence="7">
    <location>
        <begin position="165"/>
        <end position="189"/>
    </location>
</feature>